<dbReference type="Proteomes" id="UP001150941">
    <property type="component" value="Unassembled WGS sequence"/>
</dbReference>
<protein>
    <submittedName>
        <fullName evidence="2">Uncharacterized protein</fullName>
    </submittedName>
</protein>
<reference evidence="2" key="2">
    <citation type="journal article" date="2023" name="IMA Fungus">
        <title>Comparative genomic study of the Penicillium genus elucidates a diverse pangenome and 15 lateral gene transfer events.</title>
        <authorList>
            <person name="Petersen C."/>
            <person name="Sorensen T."/>
            <person name="Nielsen M.R."/>
            <person name="Sondergaard T.E."/>
            <person name="Sorensen J.L."/>
            <person name="Fitzpatrick D.A."/>
            <person name="Frisvad J.C."/>
            <person name="Nielsen K.L."/>
        </authorList>
    </citation>
    <scope>NUCLEOTIDE SEQUENCE</scope>
    <source>
        <strain evidence="2">IBT 19713</strain>
    </source>
</reference>
<accession>A0A9W9P0I0</accession>
<evidence type="ECO:0000313" key="3">
    <source>
        <dbReference type="Proteomes" id="UP001150941"/>
    </source>
</evidence>
<evidence type="ECO:0000256" key="1">
    <source>
        <dbReference type="SAM" id="MobiDB-lite"/>
    </source>
</evidence>
<proteinExistence type="predicted"/>
<dbReference type="EMBL" id="JAPQKS010000004">
    <property type="protein sequence ID" value="KAJ5233129.1"/>
    <property type="molecule type" value="Genomic_DNA"/>
</dbReference>
<reference evidence="2" key="1">
    <citation type="submission" date="2022-11" db="EMBL/GenBank/DDBJ databases">
        <authorList>
            <person name="Petersen C."/>
        </authorList>
    </citation>
    <scope>NUCLEOTIDE SEQUENCE</scope>
    <source>
        <strain evidence="2">IBT 19713</strain>
    </source>
</reference>
<sequence length="76" mass="7606">MYAIAPAQGGWSLPEAGPNGLSQPHPGIGCPGGRPGRLLLPESSGAPEAPEGLEGQMCCSAPRVTLGGDPVRCLTL</sequence>
<name>A0A9W9P0I0_9EURO</name>
<dbReference type="GeneID" id="83202684"/>
<gene>
    <name evidence="2" type="ORF">N7468_006085</name>
</gene>
<feature type="region of interest" description="Disordered" evidence="1">
    <location>
        <begin position="1"/>
        <end position="53"/>
    </location>
</feature>
<dbReference type="AlphaFoldDB" id="A0A9W9P0I0"/>
<organism evidence="2 3">
    <name type="scientific">Penicillium chermesinum</name>
    <dbReference type="NCBI Taxonomy" id="63820"/>
    <lineage>
        <taxon>Eukaryota</taxon>
        <taxon>Fungi</taxon>
        <taxon>Dikarya</taxon>
        <taxon>Ascomycota</taxon>
        <taxon>Pezizomycotina</taxon>
        <taxon>Eurotiomycetes</taxon>
        <taxon>Eurotiomycetidae</taxon>
        <taxon>Eurotiales</taxon>
        <taxon>Aspergillaceae</taxon>
        <taxon>Penicillium</taxon>
    </lineage>
</organism>
<comment type="caution">
    <text evidence="2">The sequence shown here is derived from an EMBL/GenBank/DDBJ whole genome shotgun (WGS) entry which is preliminary data.</text>
</comment>
<keyword evidence="3" id="KW-1185">Reference proteome</keyword>
<dbReference type="RefSeq" id="XP_058331121.1">
    <property type="nucleotide sequence ID" value="XM_058475381.1"/>
</dbReference>
<evidence type="ECO:0000313" key="2">
    <source>
        <dbReference type="EMBL" id="KAJ5233129.1"/>
    </source>
</evidence>